<keyword evidence="4" id="KW-0067">ATP-binding</keyword>
<dbReference type="Pfam" id="PF00501">
    <property type="entry name" value="AMP-binding"/>
    <property type="match status" value="1"/>
</dbReference>
<dbReference type="PANTHER" id="PTHR42921">
    <property type="entry name" value="ACETOACETYL-COA SYNTHETASE"/>
    <property type="match status" value="1"/>
</dbReference>
<dbReference type="NCBIfam" id="NF002937">
    <property type="entry name" value="PRK03584.1"/>
    <property type="match status" value="1"/>
</dbReference>
<protein>
    <recommendedName>
        <fullName evidence="5">AMP-dependent synthetase/ligase domain-containing protein</fullName>
    </recommendedName>
</protein>
<dbReference type="InterPro" id="IPR000873">
    <property type="entry name" value="AMP-dep_synth/lig_dom"/>
</dbReference>
<sequence length="653" mass="74906">MTKTFWKCSDEELKKSNLFNFEDFLKKKYGLKHNNNYEKLWKWTIENSAEFWKSIWEFSNVKGQLGNRLIQFSEIFYKNEFLSDSKLNFTENLLPKNDNSLAATFISENGYKENKTWSDLNVDVIKISKLLREIGIKKNDRIAAYLPNCIETMEAFLASAAIGAIWSSCSPDFGTKGVVERFSQINPKVLFIVDKYFYNGKEINVLSRSKEILKNIPSIKHLIVIPYPGTDISKENLNFKQISVLEWKNILNCEDIHMNFELFEFNHPLAILYSSGTTGKPKCICHRTGGVLLQHIKELYLHCDINPNDKIFYFTTCGWMMWNWLVSSLALKASIVLFDGFPMYKKDDLLVEIANAENITLFGISAKYIDALRKSRITTINKFNLSNLKTICSTGSPLSKDGFNYVYQNIKKDVHLASISGGTDIVSCFVLGNLYQPVISGEIQNKGLGMDVDIFDEKGNSIKNKKGELVCKKPFPSMPLKFWNDEGDKKYKDAYFTKYENIWHHGDYAEIKDSGGFVIYGRSDTTLNPGGVRLGTAEIYSEVEKFDEIIESLVVGQSWDNDIRIILFVILDTKYNLTEELIMKIKKQIKKNASPKHVPYKIFPIKDIPKTKNGKIVELAVKQTIEGDQIKNLEALVNPDSLNQFKNIKKLYE</sequence>
<dbReference type="PROSITE" id="PS00455">
    <property type="entry name" value="AMP_BINDING"/>
    <property type="match status" value="1"/>
</dbReference>
<dbReference type="InterPro" id="IPR005914">
    <property type="entry name" value="Acac_CoA_synth"/>
</dbReference>
<dbReference type="GO" id="GO:0005524">
    <property type="term" value="F:ATP binding"/>
    <property type="evidence" value="ECO:0007669"/>
    <property type="project" value="UniProtKB-KW"/>
</dbReference>
<gene>
    <name evidence="6" type="ORF">METZ01_LOCUS160653</name>
</gene>
<name>A0A382B269_9ZZZZ</name>
<dbReference type="Gene3D" id="3.40.50.12780">
    <property type="entry name" value="N-terminal domain of ligase-like"/>
    <property type="match status" value="1"/>
</dbReference>
<proteinExistence type="inferred from homology"/>
<comment type="similarity">
    <text evidence="1">Belongs to the ATP-dependent AMP-binding enzyme family.</text>
</comment>
<dbReference type="GO" id="GO:0006629">
    <property type="term" value="P:lipid metabolic process"/>
    <property type="evidence" value="ECO:0007669"/>
    <property type="project" value="InterPro"/>
</dbReference>
<dbReference type="Gene3D" id="3.30.300.30">
    <property type="match status" value="1"/>
</dbReference>
<accession>A0A382B269</accession>
<dbReference type="NCBIfam" id="TIGR01217">
    <property type="entry name" value="ac_ac_CoA_syn"/>
    <property type="match status" value="1"/>
</dbReference>
<dbReference type="InterPro" id="IPR020845">
    <property type="entry name" value="AMP-binding_CS"/>
</dbReference>
<dbReference type="SUPFAM" id="SSF56801">
    <property type="entry name" value="Acetyl-CoA synthetase-like"/>
    <property type="match status" value="1"/>
</dbReference>
<evidence type="ECO:0000259" key="5">
    <source>
        <dbReference type="Pfam" id="PF00501"/>
    </source>
</evidence>
<evidence type="ECO:0000256" key="2">
    <source>
        <dbReference type="ARBA" id="ARBA00022598"/>
    </source>
</evidence>
<dbReference type="GO" id="GO:0030729">
    <property type="term" value="F:acetoacetate-CoA ligase activity"/>
    <property type="evidence" value="ECO:0007669"/>
    <property type="project" value="InterPro"/>
</dbReference>
<keyword evidence="3" id="KW-0547">Nucleotide-binding</keyword>
<organism evidence="6">
    <name type="scientific">marine metagenome</name>
    <dbReference type="NCBI Taxonomy" id="408172"/>
    <lineage>
        <taxon>unclassified sequences</taxon>
        <taxon>metagenomes</taxon>
        <taxon>ecological metagenomes</taxon>
    </lineage>
</organism>
<evidence type="ECO:0000256" key="1">
    <source>
        <dbReference type="ARBA" id="ARBA00006432"/>
    </source>
</evidence>
<evidence type="ECO:0000256" key="3">
    <source>
        <dbReference type="ARBA" id="ARBA00022741"/>
    </source>
</evidence>
<evidence type="ECO:0000256" key="4">
    <source>
        <dbReference type="ARBA" id="ARBA00022840"/>
    </source>
</evidence>
<dbReference type="AlphaFoldDB" id="A0A382B269"/>
<dbReference type="PANTHER" id="PTHR42921:SF1">
    <property type="entry name" value="ACETOACETYL-COA SYNTHETASE"/>
    <property type="match status" value="1"/>
</dbReference>
<dbReference type="EMBL" id="UINC01027847">
    <property type="protein sequence ID" value="SVB07799.1"/>
    <property type="molecule type" value="Genomic_DNA"/>
</dbReference>
<evidence type="ECO:0000313" key="6">
    <source>
        <dbReference type="EMBL" id="SVB07799.1"/>
    </source>
</evidence>
<dbReference type="InterPro" id="IPR042099">
    <property type="entry name" value="ANL_N_sf"/>
</dbReference>
<feature type="domain" description="AMP-dependent synthetase/ligase" evidence="5">
    <location>
        <begin position="111"/>
        <end position="474"/>
    </location>
</feature>
<keyword evidence="2" id="KW-0436">Ligase</keyword>
<dbReference type="InterPro" id="IPR045851">
    <property type="entry name" value="AMP-bd_C_sf"/>
</dbReference>
<reference evidence="6" key="1">
    <citation type="submission" date="2018-05" db="EMBL/GenBank/DDBJ databases">
        <authorList>
            <person name="Lanie J.A."/>
            <person name="Ng W.-L."/>
            <person name="Kazmierczak K.M."/>
            <person name="Andrzejewski T.M."/>
            <person name="Davidsen T.M."/>
            <person name="Wayne K.J."/>
            <person name="Tettelin H."/>
            <person name="Glass J.I."/>
            <person name="Rusch D."/>
            <person name="Podicherti R."/>
            <person name="Tsui H.-C.T."/>
            <person name="Winkler M.E."/>
        </authorList>
    </citation>
    <scope>NUCLEOTIDE SEQUENCE</scope>
</reference>